<dbReference type="Proteomes" id="UP001596407">
    <property type="component" value="Unassembled WGS sequence"/>
</dbReference>
<dbReference type="InterPro" id="IPR006311">
    <property type="entry name" value="TAT_signal"/>
</dbReference>
<name>A0ABD5WPG0_9EURY</name>
<evidence type="ECO:0000313" key="2">
    <source>
        <dbReference type="Proteomes" id="UP001596407"/>
    </source>
</evidence>
<dbReference type="RefSeq" id="WP_276281003.1">
    <property type="nucleotide sequence ID" value="NZ_CP119809.1"/>
</dbReference>
<dbReference type="PROSITE" id="PS51318">
    <property type="entry name" value="TAT"/>
    <property type="match status" value="1"/>
</dbReference>
<dbReference type="AlphaFoldDB" id="A0ABD5WPG0"/>
<evidence type="ECO:0000313" key="1">
    <source>
        <dbReference type="EMBL" id="MFC7081084.1"/>
    </source>
</evidence>
<comment type="caution">
    <text evidence="1">The sequence shown here is derived from an EMBL/GenBank/DDBJ whole genome shotgun (WGS) entry which is preliminary data.</text>
</comment>
<organism evidence="1 2">
    <name type="scientific">Halorussus caseinilyticus</name>
    <dbReference type="NCBI Taxonomy" id="3034025"/>
    <lineage>
        <taxon>Archaea</taxon>
        <taxon>Methanobacteriati</taxon>
        <taxon>Methanobacteriota</taxon>
        <taxon>Stenosarchaea group</taxon>
        <taxon>Halobacteria</taxon>
        <taxon>Halobacteriales</taxon>
        <taxon>Haladaptataceae</taxon>
        <taxon>Halorussus</taxon>
    </lineage>
</organism>
<accession>A0ABD5WPG0</accession>
<dbReference type="GeneID" id="79302179"/>
<proteinExistence type="predicted"/>
<keyword evidence="2" id="KW-1185">Reference proteome</keyword>
<sequence>MSEENQSNDSNRRTFLQLAGLAGLPLALSGTASAATDHDHLGETWSVDSTFDQTGLKIETGDTTAFKGTTDTGSTAISALNLSDNGGYGIYGYSSASDGHAVHGLNNSGGYAVYSDGDLHVDGDFTASGTKNFVQTVDTADGEKRVAYTAVEADRAQTETTGVAELEDGRAEIDLPEHFGMVTSDDEDLVVQLTPYAVDVPGLAVTERTTDHIVVESREGTGDFEFSYTVRGVREGYENAEVVRDSE</sequence>
<reference evidence="1 2" key="1">
    <citation type="journal article" date="2019" name="Int. J. Syst. Evol. Microbiol.">
        <title>The Global Catalogue of Microorganisms (GCM) 10K type strain sequencing project: providing services to taxonomists for standard genome sequencing and annotation.</title>
        <authorList>
            <consortium name="The Broad Institute Genomics Platform"/>
            <consortium name="The Broad Institute Genome Sequencing Center for Infectious Disease"/>
            <person name="Wu L."/>
            <person name="Ma J."/>
        </authorList>
    </citation>
    <scope>NUCLEOTIDE SEQUENCE [LARGE SCALE GENOMIC DNA]</scope>
    <source>
        <strain evidence="1 2">DT72</strain>
    </source>
</reference>
<dbReference type="EMBL" id="JBHSZH010000005">
    <property type="protein sequence ID" value="MFC7081084.1"/>
    <property type="molecule type" value="Genomic_DNA"/>
</dbReference>
<protein>
    <submittedName>
        <fullName evidence="1">Uncharacterized protein</fullName>
    </submittedName>
</protein>
<gene>
    <name evidence="1" type="ORF">ACFQJ6_14220</name>
</gene>